<dbReference type="Proteomes" id="UP000018001">
    <property type="component" value="Unassembled WGS sequence"/>
</dbReference>
<evidence type="ECO:0000256" key="2">
    <source>
        <dbReference type="SAM" id="MobiDB-lite"/>
    </source>
</evidence>
<feature type="region of interest" description="Disordered" evidence="2">
    <location>
        <begin position="49"/>
        <end position="93"/>
    </location>
</feature>
<feature type="compositionally biased region" description="Basic and acidic residues" evidence="2">
    <location>
        <begin position="49"/>
        <end position="65"/>
    </location>
</feature>
<evidence type="ECO:0000256" key="1">
    <source>
        <dbReference type="SAM" id="Coils"/>
    </source>
</evidence>
<keyword evidence="1" id="KW-0175">Coiled coil</keyword>
<evidence type="ECO:0000313" key="4">
    <source>
        <dbReference type="Proteomes" id="UP000018001"/>
    </source>
</evidence>
<feature type="coiled-coil region" evidence="1">
    <location>
        <begin position="125"/>
        <end position="218"/>
    </location>
</feature>
<keyword evidence="4" id="KW-1185">Reference proteome</keyword>
<dbReference type="InParanoid" id="V5GBR7"/>
<proteinExistence type="predicted"/>
<dbReference type="HOGENOM" id="CLU_762896_0_0_1"/>
<accession>V5GBR7</accession>
<dbReference type="eggNOG" id="ENOG502QT5Q">
    <property type="taxonomic scope" value="Eukaryota"/>
</dbReference>
<dbReference type="OrthoDB" id="5427780at2759"/>
<dbReference type="EMBL" id="BAUL01000242">
    <property type="protein sequence ID" value="GAD98352.1"/>
    <property type="molecule type" value="Genomic_DNA"/>
</dbReference>
<feature type="region of interest" description="Disordered" evidence="2">
    <location>
        <begin position="247"/>
        <end position="304"/>
    </location>
</feature>
<protein>
    <recommendedName>
        <fullName evidence="5">Myb-like domain-containing protein</fullName>
    </recommendedName>
</protein>
<sequence>MSRPAAGRKIVMPTVRSGEDKYKLHFSDIFKSNRTLLAEEIAFQALKRERAREKAEKEAAEKKAAENGVAAKNGESSPKPKSEKGSTSKLTGPVWNADHDALLAAMKSLNKSWKEISVVMDNRPIAELKKRWAQQRSAATEAEKKELVEAEFKAALEAGIKAALEAEKKAATETAEAQKKAEAEVGEADIKAIIEARVQAAIEAEKKAQAEKAETEKKSAVMSREASIEAEIKAIVEERVRAVLAGQGMDTVKKKEDKKEDNGKQQDRKTRRVSFSDPLIIPGKTDSTASSSRRRASQEHKAQPYIETKLSLDEILLLHKLEARYEREKWLYVASRFFDKTGKRITPEEAKARFQNKASYEDS</sequence>
<organism evidence="3 4">
    <name type="scientific">Byssochlamys spectabilis (strain No. 5 / NBRC 109023)</name>
    <name type="common">Paecilomyces variotii</name>
    <dbReference type="NCBI Taxonomy" id="1356009"/>
    <lineage>
        <taxon>Eukaryota</taxon>
        <taxon>Fungi</taxon>
        <taxon>Dikarya</taxon>
        <taxon>Ascomycota</taxon>
        <taxon>Pezizomycotina</taxon>
        <taxon>Eurotiomycetes</taxon>
        <taxon>Eurotiomycetidae</taxon>
        <taxon>Eurotiales</taxon>
        <taxon>Thermoascaceae</taxon>
        <taxon>Paecilomyces</taxon>
    </lineage>
</organism>
<name>V5GBR7_BYSSN</name>
<gene>
    <name evidence="3" type="ORF">PVAR5_7044</name>
</gene>
<feature type="compositionally biased region" description="Basic and acidic residues" evidence="2">
    <location>
        <begin position="251"/>
        <end position="268"/>
    </location>
</feature>
<evidence type="ECO:0008006" key="5">
    <source>
        <dbReference type="Google" id="ProtNLM"/>
    </source>
</evidence>
<reference evidence="4" key="1">
    <citation type="journal article" date="2014" name="Genome Announc.">
        <title>Draft genome sequence of the formaldehyde-resistant fungus Byssochlamys spectabilis No. 5 (anamorph Paecilomyces variotii No. 5) (NBRC109023).</title>
        <authorList>
            <person name="Oka T."/>
            <person name="Ekino K."/>
            <person name="Fukuda K."/>
            <person name="Nomura Y."/>
        </authorList>
    </citation>
    <scope>NUCLEOTIDE SEQUENCE [LARGE SCALE GENOMIC DNA]</scope>
    <source>
        <strain evidence="4">No. 5 / NBRC 109023</strain>
    </source>
</reference>
<comment type="caution">
    <text evidence="3">The sequence shown here is derived from an EMBL/GenBank/DDBJ whole genome shotgun (WGS) entry which is preliminary data.</text>
</comment>
<evidence type="ECO:0000313" key="3">
    <source>
        <dbReference type="EMBL" id="GAD98352.1"/>
    </source>
</evidence>
<dbReference type="AlphaFoldDB" id="V5GBR7"/>